<keyword evidence="1" id="KW-0812">Transmembrane</keyword>
<evidence type="ECO:0000256" key="1">
    <source>
        <dbReference type="SAM" id="Phobius"/>
    </source>
</evidence>
<gene>
    <name evidence="2" type="ORF">NF556_00575</name>
</gene>
<dbReference type="RefSeq" id="WP_252593568.1">
    <property type="nucleotide sequence ID" value="NZ_CP099489.1"/>
</dbReference>
<reference evidence="2" key="1">
    <citation type="submission" date="2022-06" db="EMBL/GenBank/DDBJ databases">
        <title>Ornithinimicrobium HY1793.</title>
        <authorList>
            <person name="Huang Y."/>
        </authorList>
    </citation>
    <scope>NUCLEOTIDE SEQUENCE</scope>
    <source>
        <strain evidence="2">HY1793</strain>
    </source>
</reference>
<dbReference type="Proteomes" id="UP001056455">
    <property type="component" value="Chromosome"/>
</dbReference>
<protein>
    <submittedName>
        <fullName evidence="2">ABC transporter permease</fullName>
    </submittedName>
</protein>
<evidence type="ECO:0000313" key="3">
    <source>
        <dbReference type="Proteomes" id="UP001056455"/>
    </source>
</evidence>
<feature type="transmembrane region" description="Helical" evidence="1">
    <location>
        <begin position="117"/>
        <end position="142"/>
    </location>
</feature>
<proteinExistence type="predicted"/>
<organism evidence="2 3">
    <name type="scientific">Ornithinimicrobium faecis</name>
    <dbReference type="NCBI Taxonomy" id="2934158"/>
    <lineage>
        <taxon>Bacteria</taxon>
        <taxon>Bacillati</taxon>
        <taxon>Actinomycetota</taxon>
        <taxon>Actinomycetes</taxon>
        <taxon>Micrococcales</taxon>
        <taxon>Ornithinimicrobiaceae</taxon>
        <taxon>Ornithinimicrobium</taxon>
    </lineage>
</organism>
<keyword evidence="1" id="KW-0472">Membrane</keyword>
<feature type="transmembrane region" description="Helical" evidence="1">
    <location>
        <begin position="154"/>
        <end position="175"/>
    </location>
</feature>
<feature type="transmembrane region" description="Helical" evidence="1">
    <location>
        <begin position="182"/>
        <end position="207"/>
    </location>
</feature>
<keyword evidence="1" id="KW-1133">Transmembrane helix</keyword>
<feature type="transmembrane region" description="Helical" evidence="1">
    <location>
        <begin position="227"/>
        <end position="248"/>
    </location>
</feature>
<dbReference type="EMBL" id="CP099489">
    <property type="protein sequence ID" value="USQ80192.1"/>
    <property type="molecule type" value="Genomic_DNA"/>
</dbReference>
<accession>A0ABY4YUC9</accession>
<name>A0ABY4YUC9_9MICO</name>
<evidence type="ECO:0000313" key="2">
    <source>
        <dbReference type="EMBL" id="USQ80192.1"/>
    </source>
</evidence>
<sequence length="255" mass="26162">MTSLGAALHVEARKALAARVMRTSTALLVIGIAVLAGALVGAASAGNEQILGQLGPSADESGWPLLSGLTAQITAVASVLGFGIGLSWLFGREFSEGTITGLFALPTSRPTIALAKLLIYLGWVVLVAVTLTLLVLAAGWILEMGTLDSTVLDQLGRQFVLTVLSGLLAVPAAWAATLGRGLLAGIATTLGVIITAQVCAIAAPAVAGWLPLSAPALWAMQPDVSHGWHLVPVAVIPIVFGTLTAVAWKRLQLDR</sequence>
<dbReference type="Pfam" id="PF12730">
    <property type="entry name" value="ABC2_membrane_4"/>
    <property type="match status" value="1"/>
</dbReference>
<feature type="transmembrane region" description="Helical" evidence="1">
    <location>
        <begin position="69"/>
        <end position="90"/>
    </location>
</feature>
<keyword evidence="3" id="KW-1185">Reference proteome</keyword>